<reference evidence="2 3" key="1">
    <citation type="submission" date="2019-09" db="EMBL/GenBank/DDBJ databases">
        <title>Genomes of Cryomorphaceae.</title>
        <authorList>
            <person name="Bowman J.P."/>
        </authorList>
    </citation>
    <scope>NUCLEOTIDE SEQUENCE [LARGE SCALE GENOMIC DNA]</scope>
    <source>
        <strain evidence="2 3">KCTC 52047</strain>
    </source>
</reference>
<dbReference type="Gene3D" id="3.40.50.300">
    <property type="entry name" value="P-loop containing nucleotide triphosphate hydrolases"/>
    <property type="match status" value="1"/>
</dbReference>
<evidence type="ECO:0000259" key="1">
    <source>
        <dbReference type="Pfam" id="PF13521"/>
    </source>
</evidence>
<dbReference type="InterPro" id="IPR027417">
    <property type="entry name" value="P-loop_NTPase"/>
</dbReference>
<dbReference type="Proteomes" id="UP000435357">
    <property type="component" value="Unassembled WGS sequence"/>
</dbReference>
<comment type="caution">
    <text evidence="2">The sequence shown here is derived from an EMBL/GenBank/DDBJ whole genome shotgun (WGS) entry which is preliminary data.</text>
</comment>
<dbReference type="PANTHER" id="PTHR37512:SF1">
    <property type="entry name" value="NADR_TTD14 AAA DOMAIN-CONTAINING PROTEIN"/>
    <property type="match status" value="1"/>
</dbReference>
<dbReference type="GO" id="GO:0005524">
    <property type="term" value="F:ATP binding"/>
    <property type="evidence" value="ECO:0007669"/>
    <property type="project" value="UniProtKB-KW"/>
</dbReference>
<dbReference type="SUPFAM" id="SSF52540">
    <property type="entry name" value="P-loop containing nucleoside triphosphate hydrolases"/>
    <property type="match status" value="1"/>
</dbReference>
<gene>
    <name evidence="2" type="ORF">F3059_10660</name>
</gene>
<keyword evidence="3" id="KW-1185">Reference proteome</keyword>
<dbReference type="EMBL" id="WACR01000008">
    <property type="protein sequence ID" value="KAB1063519.1"/>
    <property type="molecule type" value="Genomic_DNA"/>
</dbReference>
<name>A0A6N6M711_9FLAO</name>
<keyword evidence="2" id="KW-0067">ATP-binding</keyword>
<dbReference type="OrthoDB" id="9151999at2"/>
<dbReference type="AlphaFoldDB" id="A0A6N6M711"/>
<dbReference type="InterPro" id="IPR038727">
    <property type="entry name" value="NadR/Ttd14_AAA_dom"/>
</dbReference>
<dbReference type="PANTHER" id="PTHR37512">
    <property type="entry name" value="TRIFUNCTIONAL NAD BIOSYNTHESIS/REGULATOR PROTEIN NADR"/>
    <property type="match status" value="1"/>
</dbReference>
<dbReference type="Pfam" id="PF13521">
    <property type="entry name" value="AAA_28"/>
    <property type="match status" value="1"/>
</dbReference>
<feature type="domain" description="NadR/Ttd14 AAA" evidence="1">
    <location>
        <begin position="44"/>
        <end position="199"/>
    </location>
</feature>
<evidence type="ECO:0000313" key="3">
    <source>
        <dbReference type="Proteomes" id="UP000435357"/>
    </source>
</evidence>
<keyword evidence="2" id="KW-0547">Nucleotide-binding</keyword>
<sequence length="210" mass="24232">MEQGALFNCFTIFGLYNNGCFRLFQVAERLSQPGFKLKGGILKKVLITGPEATGKSKLARQLAQHFDSDWVEEYARTYLNKNGPGYSRSDLDHILRGQLDWIQQAEKGQNECLFCDTGPEVIYIWSKHKYGVVSNEIERAADEYRFDKVLLMNIDLPWEHDPLREAPSLDERRIIFNRYVSFFQERNIDYTLISGSGLDRFSSALNSLKC</sequence>
<protein>
    <submittedName>
        <fullName evidence="2">ATP-binding protein</fullName>
    </submittedName>
</protein>
<proteinExistence type="predicted"/>
<evidence type="ECO:0000313" key="2">
    <source>
        <dbReference type="EMBL" id="KAB1063519.1"/>
    </source>
</evidence>
<dbReference type="InterPro" id="IPR052735">
    <property type="entry name" value="NAD_biosynth-regulator"/>
</dbReference>
<organism evidence="2 3">
    <name type="scientific">Salibacter halophilus</name>
    <dbReference type="NCBI Taxonomy" id="1803916"/>
    <lineage>
        <taxon>Bacteria</taxon>
        <taxon>Pseudomonadati</taxon>
        <taxon>Bacteroidota</taxon>
        <taxon>Flavobacteriia</taxon>
        <taxon>Flavobacteriales</taxon>
        <taxon>Salibacteraceae</taxon>
        <taxon>Salibacter</taxon>
    </lineage>
</organism>
<accession>A0A6N6M711</accession>